<organism evidence="1 2">
    <name type="scientific">Actinomadura meridiana</name>
    <dbReference type="NCBI Taxonomy" id="559626"/>
    <lineage>
        <taxon>Bacteria</taxon>
        <taxon>Bacillati</taxon>
        <taxon>Actinomycetota</taxon>
        <taxon>Actinomycetes</taxon>
        <taxon>Streptosporangiales</taxon>
        <taxon>Thermomonosporaceae</taxon>
        <taxon>Actinomadura</taxon>
    </lineage>
</organism>
<name>A0ABP8BTQ1_9ACTN</name>
<evidence type="ECO:0000313" key="2">
    <source>
        <dbReference type="Proteomes" id="UP001501710"/>
    </source>
</evidence>
<protein>
    <submittedName>
        <fullName evidence="1">Uncharacterized protein</fullName>
    </submittedName>
</protein>
<reference evidence="2" key="1">
    <citation type="journal article" date="2019" name="Int. J. Syst. Evol. Microbiol.">
        <title>The Global Catalogue of Microorganisms (GCM) 10K type strain sequencing project: providing services to taxonomists for standard genome sequencing and annotation.</title>
        <authorList>
            <consortium name="The Broad Institute Genomics Platform"/>
            <consortium name="The Broad Institute Genome Sequencing Center for Infectious Disease"/>
            <person name="Wu L."/>
            <person name="Ma J."/>
        </authorList>
    </citation>
    <scope>NUCLEOTIDE SEQUENCE [LARGE SCALE GENOMIC DNA]</scope>
    <source>
        <strain evidence="2">JCM 17440</strain>
    </source>
</reference>
<proteinExistence type="predicted"/>
<sequence>MSSDQPSAQPATAELLALAAATRPADQPNGIDLNDLRGVIAEALESGKPWAVVMVKTAVMLAHPDEDVRDLRIALVDPLKLNPSSRRAHRTHF</sequence>
<evidence type="ECO:0000313" key="1">
    <source>
        <dbReference type="EMBL" id="GAA4225993.1"/>
    </source>
</evidence>
<keyword evidence="2" id="KW-1185">Reference proteome</keyword>
<comment type="caution">
    <text evidence="1">The sequence shown here is derived from an EMBL/GenBank/DDBJ whole genome shotgun (WGS) entry which is preliminary data.</text>
</comment>
<dbReference type="RefSeq" id="WP_344890262.1">
    <property type="nucleotide sequence ID" value="NZ_BAABAS010000004.1"/>
</dbReference>
<gene>
    <name evidence="1" type="ORF">GCM10022254_09410</name>
</gene>
<dbReference type="EMBL" id="BAABAS010000004">
    <property type="protein sequence ID" value="GAA4225993.1"/>
    <property type="molecule type" value="Genomic_DNA"/>
</dbReference>
<accession>A0ABP8BTQ1</accession>
<dbReference type="Proteomes" id="UP001501710">
    <property type="component" value="Unassembled WGS sequence"/>
</dbReference>